<organism evidence="1 2">
    <name type="scientific">Burkholderia cepacia</name>
    <name type="common">Pseudomonas cepacia</name>
    <dbReference type="NCBI Taxonomy" id="292"/>
    <lineage>
        <taxon>Bacteria</taxon>
        <taxon>Pseudomonadati</taxon>
        <taxon>Pseudomonadota</taxon>
        <taxon>Betaproteobacteria</taxon>
        <taxon>Burkholderiales</taxon>
        <taxon>Burkholderiaceae</taxon>
        <taxon>Burkholderia</taxon>
        <taxon>Burkholderia cepacia complex</taxon>
    </lineage>
</organism>
<sequence>MVNTNLIPLATAAEYFARLQWPDNASRDDAISYLERIGASEAAYTPVYAARLLTEDRIHEQIKMLCKMARLTLYDPVAQQPTINVQDALVSTLDLAQLLTEGVVLSDSVECELSARAAAWKGTDEFERRLFDLHEEGVTRPLHLHEWFKRDNWTPRNAIPLLLGLEPEHDWFALANESGTDITIVSARWLDGSLVCLDGWRNANVFQLEIAPDPSDAVPDDMPLTSLNLLDMSVRLSQMMAIWDSGDHPPRNPPAYYLKWAHQKGYIVPWLEWARAEGIVDGMTVPAPEHVQRSTPETNNAERMTDSDWISRARELAQEIGERKWRSGQRQITARNIDGAVAAELGKDPSCHGKQGPRSASNVRSVALKGWKFFPPDGMA</sequence>
<protein>
    <submittedName>
        <fullName evidence="1">Uncharacterized protein</fullName>
    </submittedName>
</protein>
<name>A0A8I1AU95_BURCE</name>
<dbReference type="Proteomes" id="UP000645612">
    <property type="component" value="Unassembled WGS sequence"/>
</dbReference>
<proteinExistence type="predicted"/>
<comment type="caution">
    <text evidence="1">The sequence shown here is derived from an EMBL/GenBank/DDBJ whole genome shotgun (WGS) entry which is preliminary data.</text>
</comment>
<dbReference type="RefSeq" id="WP_176131979.1">
    <property type="nucleotide sequence ID" value="NZ_CADDZZ010000058.1"/>
</dbReference>
<dbReference type="AlphaFoldDB" id="A0A8I1AU95"/>
<evidence type="ECO:0000313" key="1">
    <source>
        <dbReference type="EMBL" id="MBH9697415.1"/>
    </source>
</evidence>
<gene>
    <name evidence="1" type="ORF">JAO13_13290</name>
</gene>
<dbReference type="EMBL" id="JAEDXG010000011">
    <property type="protein sequence ID" value="MBH9697415.1"/>
    <property type="molecule type" value="Genomic_DNA"/>
</dbReference>
<evidence type="ECO:0000313" key="2">
    <source>
        <dbReference type="Proteomes" id="UP000645612"/>
    </source>
</evidence>
<accession>A0A8I1AU95</accession>
<reference evidence="1" key="1">
    <citation type="submission" date="2020-12" db="EMBL/GenBank/DDBJ databases">
        <title>Burkholderia cepacia complex in Mexico.</title>
        <authorList>
            <person name="Estrada P."/>
        </authorList>
    </citation>
    <scope>NUCLEOTIDE SEQUENCE</scope>
    <source>
        <strain evidence="1">871</strain>
    </source>
</reference>